<sequence>MRRLFAVLACIVLLAGVSACARIPSDSQVGTITVDPESGAQTRVDAEGPKPGDGPDAIVRGFITAGASFNNNFSVARSFLTDSLAAEWNPTSSVKIVKREVSLDSVTTNIATDSQTVSFEIPVSSGLDERGVFHENEADTSATMEFHLRQVNGEWRISEAPDGLLVSRTNFDNMFRPLPLHFYTPDFNYLVPDLRWFLRTSSTATDMVRATLDGPASYLAGAVVSPIPDNTSLTPQSVTTHDGQADVGLSATGLDSKTRERIFTQLETTLLSLGSVTSLELQTPDASLTSGVPASTKTTTENIAVAISQDSLVLLSGNERKSIDKSPRMDGGKSPAVSMDGQSIAWLSKTNKEISFFDRENGSSNQILVGRNFVGPSFDRFGWVWTVDRDGSDLLAVRSSGELARIKLSFVNNKDVRAVRVSPDGTRIIVLSHSKDQSRMDVVGISRDGDNKPTKLTGDSTLKVATGFKKIEDVSWAGSQDLAMLAARTAEEPAQPYIQKVGGTAEALGTVSEGVSITSGGDTSSVRVGTRNGELFTYTSGSWQRLLDSDIRDPAYPG</sequence>
<dbReference type="PROSITE" id="PS51257">
    <property type="entry name" value="PROKAR_LIPOPROTEIN"/>
    <property type="match status" value="1"/>
</dbReference>
<dbReference type="Pfam" id="PF25976">
    <property type="entry name" value="LpqB_N"/>
    <property type="match status" value="1"/>
</dbReference>
<feature type="domain" description="Lipoprotein LpqB C-terminal" evidence="3">
    <location>
        <begin position="333"/>
        <end position="557"/>
    </location>
</feature>
<comment type="caution">
    <text evidence="5">The sequence shown here is derived from an EMBL/GenBank/DDBJ whole genome shotgun (WGS) entry which is preliminary data.</text>
</comment>
<feature type="region of interest" description="Disordered" evidence="1">
    <location>
        <begin position="32"/>
        <end position="53"/>
    </location>
</feature>
<keyword evidence="2" id="KW-0732">Signal</keyword>
<evidence type="ECO:0000313" key="6">
    <source>
        <dbReference type="Proteomes" id="UP000235598"/>
    </source>
</evidence>
<evidence type="ECO:0000256" key="2">
    <source>
        <dbReference type="SAM" id="SignalP"/>
    </source>
</evidence>
<gene>
    <name evidence="5" type="ORF">CJ199_00490</name>
</gene>
<dbReference type="RefSeq" id="WP_102237584.1">
    <property type="nucleotide sequence ID" value="NZ_BAAAIM010000007.1"/>
</dbReference>
<dbReference type="AlphaFoldDB" id="A0A2N6VP45"/>
<dbReference type="InterPro" id="IPR059026">
    <property type="entry name" value="LpqB_N"/>
</dbReference>
<dbReference type="InterPro" id="IPR018910">
    <property type="entry name" value="LpqB_C"/>
</dbReference>
<accession>A0A2N6VP45</accession>
<dbReference type="SUPFAM" id="SSF82171">
    <property type="entry name" value="DPP6 N-terminal domain-like"/>
    <property type="match status" value="1"/>
</dbReference>
<organism evidence="5 6">
    <name type="scientific">Brevibacterium paucivorans</name>
    <dbReference type="NCBI Taxonomy" id="170994"/>
    <lineage>
        <taxon>Bacteria</taxon>
        <taxon>Bacillati</taxon>
        <taxon>Actinomycetota</taxon>
        <taxon>Actinomycetes</taxon>
        <taxon>Micrococcales</taxon>
        <taxon>Brevibacteriaceae</taxon>
        <taxon>Brevibacterium</taxon>
    </lineage>
</organism>
<dbReference type="Gene3D" id="2.120.10.30">
    <property type="entry name" value="TolB, C-terminal domain"/>
    <property type="match status" value="1"/>
</dbReference>
<reference evidence="5 6" key="1">
    <citation type="submission" date="2017-09" db="EMBL/GenBank/DDBJ databases">
        <title>Bacterial strain isolated from the female urinary microbiota.</title>
        <authorList>
            <person name="Thomas-White K."/>
            <person name="Kumar N."/>
            <person name="Forster S."/>
            <person name="Putonti C."/>
            <person name="Lawley T."/>
            <person name="Wolfe A.J."/>
        </authorList>
    </citation>
    <scope>NUCLEOTIDE SEQUENCE [LARGE SCALE GENOMIC DNA]</scope>
    <source>
        <strain evidence="5 6">UMB1301</strain>
    </source>
</reference>
<evidence type="ECO:0000313" key="5">
    <source>
        <dbReference type="EMBL" id="PMD05925.1"/>
    </source>
</evidence>
<feature type="domain" description="Lipoprotein LpqB N-terminal" evidence="4">
    <location>
        <begin position="48"/>
        <end position="172"/>
    </location>
</feature>
<evidence type="ECO:0000259" key="3">
    <source>
        <dbReference type="Pfam" id="PF10647"/>
    </source>
</evidence>
<dbReference type="EMBL" id="PNHK01000001">
    <property type="protein sequence ID" value="PMD05925.1"/>
    <property type="molecule type" value="Genomic_DNA"/>
</dbReference>
<feature type="signal peptide" evidence="2">
    <location>
        <begin position="1"/>
        <end position="21"/>
    </location>
</feature>
<dbReference type="OrthoDB" id="3226781at2"/>
<protein>
    <recommendedName>
        <fullName evidence="7">GerMN domain-containing protein</fullName>
    </recommendedName>
</protein>
<dbReference type="InterPro" id="IPR011042">
    <property type="entry name" value="6-blade_b-propeller_TolB-like"/>
</dbReference>
<dbReference type="Pfam" id="PF10647">
    <property type="entry name" value="Gmad1"/>
    <property type="match status" value="1"/>
</dbReference>
<evidence type="ECO:0000259" key="4">
    <source>
        <dbReference type="Pfam" id="PF25976"/>
    </source>
</evidence>
<feature type="chain" id="PRO_5014872802" description="GerMN domain-containing protein" evidence="2">
    <location>
        <begin position="22"/>
        <end position="558"/>
    </location>
</feature>
<evidence type="ECO:0008006" key="7">
    <source>
        <dbReference type="Google" id="ProtNLM"/>
    </source>
</evidence>
<name>A0A2N6VP45_9MICO</name>
<evidence type="ECO:0000256" key="1">
    <source>
        <dbReference type="SAM" id="MobiDB-lite"/>
    </source>
</evidence>
<dbReference type="Proteomes" id="UP000235598">
    <property type="component" value="Unassembled WGS sequence"/>
</dbReference>
<proteinExistence type="predicted"/>